<accession>A0ACB8SQJ0</accession>
<keyword evidence="2" id="KW-1185">Reference proteome</keyword>
<reference evidence="1" key="2">
    <citation type="journal article" date="2022" name="New Phytol.">
        <title>Evolutionary transition to the ectomycorrhizal habit in the genomes of a hyperdiverse lineage of mushroom-forming fungi.</title>
        <authorList>
            <person name="Looney B."/>
            <person name="Miyauchi S."/>
            <person name="Morin E."/>
            <person name="Drula E."/>
            <person name="Courty P.E."/>
            <person name="Kohler A."/>
            <person name="Kuo A."/>
            <person name="LaButti K."/>
            <person name="Pangilinan J."/>
            <person name="Lipzen A."/>
            <person name="Riley R."/>
            <person name="Andreopoulos W."/>
            <person name="He G."/>
            <person name="Johnson J."/>
            <person name="Nolan M."/>
            <person name="Tritt A."/>
            <person name="Barry K.W."/>
            <person name="Grigoriev I.V."/>
            <person name="Nagy L.G."/>
            <person name="Hibbett D."/>
            <person name="Henrissat B."/>
            <person name="Matheny P.B."/>
            <person name="Labbe J."/>
            <person name="Martin F.M."/>
        </authorList>
    </citation>
    <scope>NUCLEOTIDE SEQUENCE</scope>
    <source>
        <strain evidence="1">HHB10654</strain>
    </source>
</reference>
<dbReference type="Proteomes" id="UP000814140">
    <property type="component" value="Unassembled WGS sequence"/>
</dbReference>
<name>A0ACB8SQJ0_9AGAM</name>
<protein>
    <submittedName>
        <fullName evidence="1">HAD-like protein</fullName>
    </submittedName>
</protein>
<proteinExistence type="predicted"/>
<gene>
    <name evidence="1" type="ORF">BV25DRAFT_1830461</name>
</gene>
<dbReference type="EMBL" id="MU277239">
    <property type="protein sequence ID" value="KAI0058103.1"/>
    <property type="molecule type" value="Genomic_DNA"/>
</dbReference>
<reference evidence="1" key="1">
    <citation type="submission" date="2021-03" db="EMBL/GenBank/DDBJ databases">
        <authorList>
            <consortium name="DOE Joint Genome Institute"/>
            <person name="Ahrendt S."/>
            <person name="Looney B.P."/>
            <person name="Miyauchi S."/>
            <person name="Morin E."/>
            <person name="Drula E."/>
            <person name="Courty P.E."/>
            <person name="Chicoki N."/>
            <person name="Fauchery L."/>
            <person name="Kohler A."/>
            <person name="Kuo A."/>
            <person name="Labutti K."/>
            <person name="Pangilinan J."/>
            <person name="Lipzen A."/>
            <person name="Riley R."/>
            <person name="Andreopoulos W."/>
            <person name="He G."/>
            <person name="Johnson J."/>
            <person name="Barry K.W."/>
            <person name="Grigoriev I.V."/>
            <person name="Nagy L."/>
            <person name="Hibbett D."/>
            <person name="Henrissat B."/>
            <person name="Matheny P.B."/>
            <person name="Labbe J."/>
            <person name="Martin F."/>
        </authorList>
    </citation>
    <scope>NUCLEOTIDE SEQUENCE</scope>
    <source>
        <strain evidence="1">HHB10654</strain>
    </source>
</reference>
<organism evidence="1 2">
    <name type="scientific">Artomyces pyxidatus</name>
    <dbReference type="NCBI Taxonomy" id="48021"/>
    <lineage>
        <taxon>Eukaryota</taxon>
        <taxon>Fungi</taxon>
        <taxon>Dikarya</taxon>
        <taxon>Basidiomycota</taxon>
        <taxon>Agaricomycotina</taxon>
        <taxon>Agaricomycetes</taxon>
        <taxon>Russulales</taxon>
        <taxon>Auriscalpiaceae</taxon>
        <taxon>Artomyces</taxon>
    </lineage>
</organism>
<sequence>MSLVPRCTTLIFDIGDVLFSWSPVTSTSISPRKLKSILSSPTWFQYECGLLSEDECYRLVGDAFSLDPGEVRQAFIDARESLKPDNAFLSFIKELQAESGGRLRIFAMSNISAPDYEVLRTKPADWSIFQRVFTSAAAGMRKPNLGFYRYVLDEIKAEPSSVVFVDDRPENVLSARSMGINGIVFDDPANVRQALRCYVGDPLLRGRHFLESRAGQLESETDAGQQVGENFAQLLILEATKDRKLVKYVQHPYKWNFFREKPILTTEEFPADLDTTSIALTVTQPDDAVFNSVMDDMLQCLNTDHIPQVYFDEQRPRIDPVVCVNVLSLFYSRGRGSELPQALDWVESTLQHRAYLEGTRYYQTAESFLFFVSRLLLSSNDEELHTRLKPLLKERLQERIGSSADSLALAMRIIACASLGIRDEVDLRQLLPLQMEDGGWDASGVYKYGSSGVMLGNRGLTTAFALNAITAIEGAQPRARPRPAAIKVESGAATPPQSPTRRSPTSKRFSAGSIAKNFRAYFFQDAAVRKSLHTDRVLVAGV</sequence>
<evidence type="ECO:0000313" key="2">
    <source>
        <dbReference type="Proteomes" id="UP000814140"/>
    </source>
</evidence>
<comment type="caution">
    <text evidence="1">The sequence shown here is derived from an EMBL/GenBank/DDBJ whole genome shotgun (WGS) entry which is preliminary data.</text>
</comment>
<evidence type="ECO:0000313" key="1">
    <source>
        <dbReference type="EMBL" id="KAI0058103.1"/>
    </source>
</evidence>